<feature type="compositionally biased region" description="Pro residues" evidence="6">
    <location>
        <begin position="655"/>
        <end position="664"/>
    </location>
</feature>
<proteinExistence type="inferred from homology"/>
<dbReference type="SUPFAM" id="SSF50249">
    <property type="entry name" value="Nucleic acid-binding proteins"/>
    <property type="match status" value="1"/>
</dbReference>
<dbReference type="GO" id="GO:0017116">
    <property type="term" value="F:single-stranded DNA helicase activity"/>
    <property type="evidence" value="ECO:0007669"/>
    <property type="project" value="TreeGrafter"/>
</dbReference>
<dbReference type="InterPro" id="IPR033762">
    <property type="entry name" value="MCM_OB"/>
</dbReference>
<evidence type="ECO:0000313" key="8">
    <source>
        <dbReference type="EMBL" id="KAA0153962.1"/>
    </source>
</evidence>
<dbReference type="Pfam" id="PF00493">
    <property type="entry name" value="MCM"/>
    <property type="match status" value="1"/>
</dbReference>
<dbReference type="AlphaFoldDB" id="A0A5A8CLM3"/>
<dbReference type="SMART" id="SM00382">
    <property type="entry name" value="AAA"/>
    <property type="match status" value="1"/>
</dbReference>
<dbReference type="InterPro" id="IPR012340">
    <property type="entry name" value="NA-bd_OB-fold"/>
</dbReference>
<dbReference type="PROSITE" id="PS00847">
    <property type="entry name" value="MCM_1"/>
    <property type="match status" value="1"/>
</dbReference>
<dbReference type="InterPro" id="IPR003593">
    <property type="entry name" value="AAA+_ATPase"/>
</dbReference>
<dbReference type="GO" id="GO:0000724">
    <property type="term" value="P:double-strand break repair via homologous recombination"/>
    <property type="evidence" value="ECO:0007669"/>
    <property type="project" value="TreeGrafter"/>
</dbReference>
<dbReference type="GO" id="GO:0006260">
    <property type="term" value="P:DNA replication"/>
    <property type="evidence" value="ECO:0007669"/>
    <property type="project" value="InterPro"/>
</dbReference>
<keyword evidence="3 5" id="KW-0067">ATP-binding</keyword>
<dbReference type="GO" id="GO:0003697">
    <property type="term" value="F:single-stranded DNA binding"/>
    <property type="evidence" value="ECO:0007669"/>
    <property type="project" value="TreeGrafter"/>
</dbReference>
<feature type="region of interest" description="Disordered" evidence="6">
    <location>
        <begin position="651"/>
        <end position="716"/>
    </location>
</feature>
<dbReference type="Pfam" id="PF17855">
    <property type="entry name" value="MCM_lid"/>
    <property type="match status" value="1"/>
</dbReference>
<dbReference type="Gene3D" id="3.40.50.300">
    <property type="entry name" value="P-loop containing nucleotide triphosphate hydrolases"/>
    <property type="match status" value="1"/>
</dbReference>
<gene>
    <name evidence="8" type="ORF">FNF31_06364</name>
</gene>
<evidence type="ECO:0000256" key="6">
    <source>
        <dbReference type="SAM" id="MobiDB-lite"/>
    </source>
</evidence>
<evidence type="ECO:0000256" key="3">
    <source>
        <dbReference type="ARBA" id="ARBA00022840"/>
    </source>
</evidence>
<dbReference type="PANTHER" id="PTHR11630">
    <property type="entry name" value="DNA REPLICATION LICENSING FACTOR MCM FAMILY MEMBER"/>
    <property type="match status" value="1"/>
</dbReference>
<organism evidence="8 9">
    <name type="scientific">Cafeteria roenbergensis</name>
    <name type="common">Marine flagellate</name>
    <dbReference type="NCBI Taxonomy" id="33653"/>
    <lineage>
        <taxon>Eukaryota</taxon>
        <taxon>Sar</taxon>
        <taxon>Stramenopiles</taxon>
        <taxon>Bigyra</taxon>
        <taxon>Opalozoa</taxon>
        <taxon>Bicosoecida</taxon>
        <taxon>Cafeteriaceae</taxon>
        <taxon>Cafeteria</taxon>
    </lineage>
</organism>
<dbReference type="SUPFAM" id="SSF52540">
    <property type="entry name" value="P-loop containing nucleoside triphosphate hydrolases"/>
    <property type="match status" value="1"/>
</dbReference>
<dbReference type="PANTHER" id="PTHR11630:SF48">
    <property type="entry name" value="DNA HELICASE MCM9"/>
    <property type="match status" value="1"/>
</dbReference>
<reference evidence="8 9" key="1">
    <citation type="submission" date="2019-07" db="EMBL/GenBank/DDBJ databases">
        <title>Genomes of Cafeteria roenbergensis.</title>
        <authorList>
            <person name="Fischer M.G."/>
            <person name="Hackl T."/>
            <person name="Roman M."/>
        </authorList>
    </citation>
    <scope>NUCLEOTIDE SEQUENCE [LARGE SCALE GENOMIC DNA]</scope>
    <source>
        <strain evidence="8 9">Cflag</strain>
    </source>
</reference>
<comment type="caution">
    <text evidence="8">The sequence shown here is derived from an EMBL/GenBank/DDBJ whole genome shotgun (WGS) entry which is preliminary data.</text>
</comment>
<evidence type="ECO:0000256" key="2">
    <source>
        <dbReference type="ARBA" id="ARBA00022741"/>
    </source>
</evidence>
<keyword evidence="4 5" id="KW-0238">DNA-binding</keyword>
<feature type="region of interest" description="Disordered" evidence="6">
    <location>
        <begin position="843"/>
        <end position="902"/>
    </location>
</feature>
<evidence type="ECO:0000256" key="4">
    <source>
        <dbReference type="ARBA" id="ARBA00023125"/>
    </source>
</evidence>
<dbReference type="InterPro" id="IPR001208">
    <property type="entry name" value="MCM_dom"/>
</dbReference>
<feature type="compositionally biased region" description="Polar residues" evidence="6">
    <location>
        <begin position="873"/>
        <end position="886"/>
    </location>
</feature>
<dbReference type="Gene3D" id="2.20.28.10">
    <property type="match status" value="1"/>
</dbReference>
<dbReference type="GO" id="GO:0016787">
    <property type="term" value="F:hydrolase activity"/>
    <property type="evidence" value="ECO:0007669"/>
    <property type="project" value="UniProtKB-KW"/>
</dbReference>
<evidence type="ECO:0000313" key="9">
    <source>
        <dbReference type="Proteomes" id="UP000325113"/>
    </source>
</evidence>
<dbReference type="Gene3D" id="2.40.50.140">
    <property type="entry name" value="Nucleic acid-binding proteins"/>
    <property type="match status" value="1"/>
</dbReference>
<dbReference type="GO" id="GO:0005524">
    <property type="term" value="F:ATP binding"/>
    <property type="evidence" value="ECO:0007669"/>
    <property type="project" value="UniProtKB-KW"/>
</dbReference>
<dbReference type="PRINTS" id="PR01657">
    <property type="entry name" value="MCMFAMILY"/>
</dbReference>
<dbReference type="PROSITE" id="PS50051">
    <property type="entry name" value="MCM_2"/>
    <property type="match status" value="1"/>
</dbReference>
<dbReference type="InterPro" id="IPR041562">
    <property type="entry name" value="MCM_lid"/>
</dbReference>
<dbReference type="GO" id="GO:0042555">
    <property type="term" value="C:MCM complex"/>
    <property type="evidence" value="ECO:0007669"/>
    <property type="project" value="TreeGrafter"/>
</dbReference>
<name>A0A5A8CLM3_CAFRO</name>
<keyword evidence="2 5" id="KW-0547">Nucleotide-binding</keyword>
<protein>
    <recommendedName>
        <fullName evidence="1">DNA helicase</fullName>
        <ecNumber evidence="1">3.6.4.12</ecNumber>
    </recommendedName>
</protein>
<evidence type="ECO:0000259" key="7">
    <source>
        <dbReference type="PROSITE" id="PS50051"/>
    </source>
</evidence>
<dbReference type="InterPro" id="IPR031327">
    <property type="entry name" value="MCM"/>
</dbReference>
<evidence type="ECO:0000256" key="5">
    <source>
        <dbReference type="RuleBase" id="RU004070"/>
    </source>
</evidence>
<dbReference type="EMBL" id="VLTM01000095">
    <property type="protein sequence ID" value="KAA0153962.1"/>
    <property type="molecule type" value="Genomic_DNA"/>
</dbReference>
<dbReference type="SMART" id="SM00350">
    <property type="entry name" value="MCM"/>
    <property type="match status" value="1"/>
</dbReference>
<dbReference type="EC" id="3.6.4.12" evidence="1"/>
<dbReference type="GO" id="GO:0005634">
    <property type="term" value="C:nucleus"/>
    <property type="evidence" value="ECO:0007669"/>
    <property type="project" value="UniProtKB-SubCell"/>
</dbReference>
<dbReference type="Pfam" id="PF17207">
    <property type="entry name" value="MCM_OB"/>
    <property type="match status" value="1"/>
</dbReference>
<accession>A0A5A8CLM3</accession>
<dbReference type="InterPro" id="IPR018525">
    <property type="entry name" value="MCM_CS"/>
</dbReference>
<sequence length="970" mass="102029">MPSAAAASMADGAAQAELVRQMTLLIELLGSPRYAPAVEKILREPDDAQHYGLEVWLSDVLDVVPEISEELGQQSSVVLLKLDEAIGEAQRRLMTAADEDDEAEVGGGLDARSVAASAVGVGEGARGLSFKPHVHARLSHLPGVPEYSKPNVSSIRATDIGSFVQVPGTVIRTGATRVLEAERQYQCSSAKCNFTFTVRSTVESGHTAEVPAICPSPSGTCKGRSFRLIEESVVRTDYQEVKIQEQAHTLGVGSIPRSIVVALEHDLVDTCKAGDDAVVTGTLTRRWSRIARGARCDLEVLIKANHVRIISDSHAGGIVTDELREDFERFWEYFEAKGQPLRARNILLRSINPQLHGMFVVKQAVALTLAGGVGRVDGQSGTTVRGDAHLLMVGDPGTGKSQFLRYASKISPRSVLTTGVGTTSAGLTCAAVKDGAEWTLEAGALVLADRGVCCIDEFSSIREHDRATIHEAMEQQTISVAKAGLVCNLNARATVIAATNPRGRYDPSSDVSVNTAIAPPLLSRFDLVLLLLDRNDVDWDRRVSSFILRNACRRPDGSVCEDEEGGQAAVEAAAAAARAGVSRARECGRAGDAAGHLLVGNDGTLNTALWARGGAAPPPTGSQRAAAAESSRLADFRVPAIVEIGMGAAGAAAAPAPPPTPSPTPLANGSQSSPTVNAHDETGAAGRRRSAGGGAPSAAAPRRPEDTSEGDGEPAVTWSTRRMQAYFLYCRATYSPRLTAPAQEVLMEYYTAQRKSDARFQDAARTTIRLLESLVRLAQAHARFMCRPEVTLQDAVCTVLLVETSMNTTALVGADSVLRTGFPADPDAEYDRQERDALAQLGLSRLRTAPKPPSDKPRSASPGSAPLPHSGANWGSSQATARSSSRPADPFEAAARSDSSLQRPLSAGGLLAVPGALAPSSTAQRPAPDLVGSAADDLDLDAFGDAAPGAASGQSEAGDDVMALLMQSQV</sequence>
<feature type="compositionally biased region" description="Polar residues" evidence="6">
    <location>
        <begin position="667"/>
        <end position="676"/>
    </location>
</feature>
<feature type="domain" description="MCM C-terminal AAA(+) ATPase" evidence="7">
    <location>
        <begin position="343"/>
        <end position="547"/>
    </location>
</feature>
<dbReference type="Proteomes" id="UP000325113">
    <property type="component" value="Unassembled WGS sequence"/>
</dbReference>
<dbReference type="InterPro" id="IPR027417">
    <property type="entry name" value="P-loop_NTPase"/>
</dbReference>
<evidence type="ECO:0000256" key="1">
    <source>
        <dbReference type="ARBA" id="ARBA00012551"/>
    </source>
</evidence>
<comment type="similarity">
    <text evidence="5">Belongs to the MCM family.</text>
</comment>